<dbReference type="RefSeq" id="XP_062631427.1">
    <property type="nucleotide sequence ID" value="XM_062775443.1"/>
</dbReference>
<evidence type="ECO:0000313" key="2">
    <source>
        <dbReference type="EMBL" id="WOO85401.1"/>
    </source>
</evidence>
<evidence type="ECO:0008006" key="4">
    <source>
        <dbReference type="Google" id="ProtNLM"/>
    </source>
</evidence>
<dbReference type="GeneID" id="87812064"/>
<feature type="compositionally biased region" description="Basic and acidic residues" evidence="1">
    <location>
        <begin position="59"/>
        <end position="68"/>
    </location>
</feature>
<evidence type="ECO:0000256" key="1">
    <source>
        <dbReference type="SAM" id="MobiDB-lite"/>
    </source>
</evidence>
<sequence length="226" mass="23951">MLNILTQAQRDRFARAVGATMHRHVGPRSEEDGGRLVNPFTVAAPLRYSVSGDAGECEEIGRGDAEPPDKDDESNDQALGIPGDEHGADTAEVAPGVTHPSDAASYPHPAATHPADSKIFSDGLDFPVTFYVDPGCSPVLARMIENDGGHLTTPDRAHLLVFNVSSADELDGAQRRLVAEPRFFGSVGVTQEWLCQCILARENAAAVLLGTIPPAPAGRPKPRLAS</sequence>
<dbReference type="EMBL" id="CP086720">
    <property type="protein sequence ID" value="WOO85401.1"/>
    <property type="molecule type" value="Genomic_DNA"/>
</dbReference>
<proteinExistence type="predicted"/>
<evidence type="ECO:0000313" key="3">
    <source>
        <dbReference type="Proteomes" id="UP000827549"/>
    </source>
</evidence>
<keyword evidence="3" id="KW-1185">Reference proteome</keyword>
<dbReference type="AlphaFoldDB" id="A0AAF0YIS3"/>
<name>A0AAF0YIS3_9TREE</name>
<accession>A0AAF0YIS3</accession>
<organism evidence="2 3">
    <name type="scientific">Vanrija pseudolonga</name>
    <dbReference type="NCBI Taxonomy" id="143232"/>
    <lineage>
        <taxon>Eukaryota</taxon>
        <taxon>Fungi</taxon>
        <taxon>Dikarya</taxon>
        <taxon>Basidiomycota</taxon>
        <taxon>Agaricomycotina</taxon>
        <taxon>Tremellomycetes</taxon>
        <taxon>Trichosporonales</taxon>
        <taxon>Trichosporonaceae</taxon>
        <taxon>Vanrija</taxon>
    </lineage>
</organism>
<protein>
    <recommendedName>
        <fullName evidence="4">BRCT domain-containing protein</fullName>
    </recommendedName>
</protein>
<gene>
    <name evidence="2" type="ORF">LOC62_07G008900</name>
</gene>
<dbReference type="Proteomes" id="UP000827549">
    <property type="component" value="Chromosome 7"/>
</dbReference>
<reference evidence="2" key="1">
    <citation type="submission" date="2023-10" db="EMBL/GenBank/DDBJ databases">
        <authorList>
            <person name="Noh H."/>
        </authorList>
    </citation>
    <scope>NUCLEOTIDE SEQUENCE</scope>
    <source>
        <strain evidence="2">DUCC4014</strain>
    </source>
</reference>
<feature type="region of interest" description="Disordered" evidence="1">
    <location>
        <begin position="53"/>
        <end position="111"/>
    </location>
</feature>